<proteinExistence type="predicted"/>
<evidence type="ECO:0000256" key="1">
    <source>
        <dbReference type="ARBA" id="ARBA00023125"/>
    </source>
</evidence>
<sequence length="109" mass="12050">MNSIVSITLSGNLTKDATFKAYEDKGVINFSFAVNELGKRQDDGTYTKKTTYCNAALWISSNEGSPLLDSLKKGKSITIFTDRMPEIDVKVGGDKTFVNRNYTVKEIAL</sequence>
<evidence type="ECO:0000256" key="2">
    <source>
        <dbReference type="PROSITE-ProRule" id="PRU00252"/>
    </source>
</evidence>
<evidence type="ECO:0000313" key="3">
    <source>
        <dbReference type="EMBL" id="NAW49975.1"/>
    </source>
</evidence>
<protein>
    <submittedName>
        <fullName evidence="3">Single-stranded DNA-binding protein</fullName>
    </submittedName>
</protein>
<name>A0A845PQR2_9FLAO</name>
<accession>A0A845PQR2</accession>
<evidence type="ECO:0000313" key="4">
    <source>
        <dbReference type="Proteomes" id="UP000553459"/>
    </source>
</evidence>
<keyword evidence="4" id="KW-1185">Reference proteome</keyword>
<gene>
    <name evidence="3" type="ORF">GNY06_00710</name>
</gene>
<dbReference type="InterPro" id="IPR012340">
    <property type="entry name" value="NA-bd_OB-fold"/>
</dbReference>
<dbReference type="SUPFAM" id="SSF50249">
    <property type="entry name" value="Nucleic acid-binding proteins"/>
    <property type="match status" value="1"/>
</dbReference>
<organism evidence="3 4">
    <name type="scientific">Elizabethkingia argenteiflava</name>
    <dbReference type="NCBI Taxonomy" id="2681556"/>
    <lineage>
        <taxon>Bacteria</taxon>
        <taxon>Pseudomonadati</taxon>
        <taxon>Bacteroidota</taxon>
        <taxon>Flavobacteriia</taxon>
        <taxon>Flavobacteriales</taxon>
        <taxon>Weeksellaceae</taxon>
        <taxon>Elizabethkingia</taxon>
    </lineage>
</organism>
<dbReference type="EMBL" id="JAAABJ010000117">
    <property type="protein sequence ID" value="NAW49975.1"/>
    <property type="molecule type" value="Genomic_DNA"/>
</dbReference>
<dbReference type="PROSITE" id="PS50935">
    <property type="entry name" value="SSB"/>
    <property type="match status" value="1"/>
</dbReference>
<comment type="caution">
    <text evidence="3">The sequence shown here is derived from an EMBL/GenBank/DDBJ whole genome shotgun (WGS) entry which is preliminary data.</text>
</comment>
<dbReference type="Proteomes" id="UP000553459">
    <property type="component" value="Unassembled WGS sequence"/>
</dbReference>
<dbReference type="Pfam" id="PF00436">
    <property type="entry name" value="SSB"/>
    <property type="match status" value="1"/>
</dbReference>
<dbReference type="InterPro" id="IPR000424">
    <property type="entry name" value="Primosome_PriB/ssb"/>
</dbReference>
<dbReference type="AlphaFoldDB" id="A0A845PQR2"/>
<dbReference type="GO" id="GO:0003697">
    <property type="term" value="F:single-stranded DNA binding"/>
    <property type="evidence" value="ECO:0007669"/>
    <property type="project" value="InterPro"/>
</dbReference>
<dbReference type="Gene3D" id="2.40.50.140">
    <property type="entry name" value="Nucleic acid-binding proteins"/>
    <property type="match status" value="1"/>
</dbReference>
<reference evidence="3 4" key="1">
    <citation type="submission" date="2019-11" db="EMBL/GenBank/DDBJ databases">
        <title>Characterization of Elizabethkingia argenteiflava sp. nov., isolated from inner surface of Soybean Pods.</title>
        <authorList>
            <person name="Mo S."/>
        </authorList>
    </citation>
    <scope>NUCLEOTIDE SEQUENCE [LARGE SCALE GENOMIC DNA]</scope>
    <source>
        <strain evidence="3 4">YB22</strain>
    </source>
</reference>
<dbReference type="RefSeq" id="WP_166518363.1">
    <property type="nucleotide sequence ID" value="NZ_JAAABJ010000117.1"/>
</dbReference>
<keyword evidence="1 2" id="KW-0238">DNA-binding</keyword>